<dbReference type="InterPro" id="IPR052345">
    <property type="entry name" value="Rad_response_metalloprotease"/>
</dbReference>
<dbReference type="EMBL" id="LGTO01000002">
    <property type="protein sequence ID" value="KNE22443.1"/>
    <property type="molecule type" value="Genomic_DNA"/>
</dbReference>
<evidence type="ECO:0000259" key="1">
    <source>
        <dbReference type="Pfam" id="PF06114"/>
    </source>
</evidence>
<proteinExistence type="predicted"/>
<dbReference type="GeneID" id="66869337"/>
<sequence length="139" mass="16050">MDIKENVRQLIEKHQTNDPFRIAEALNIIIVYENLGDILGYYSKSHRFQVIHINENSSEEQQVFTCAHELGHAILHPSSNSSFLKKQTLFSNEKIELEANFWAMSLLFSSVNECVTKEEAIEQYGIPMELLTSHAHKIF</sequence>
<evidence type="ECO:0000313" key="2">
    <source>
        <dbReference type="EMBL" id="KNE22443.1"/>
    </source>
</evidence>
<dbReference type="InterPro" id="IPR010359">
    <property type="entry name" value="IrrE_HExxH"/>
</dbReference>
<feature type="domain" description="IrrE N-terminal-like" evidence="1">
    <location>
        <begin position="23"/>
        <end position="108"/>
    </location>
</feature>
<protein>
    <recommendedName>
        <fullName evidence="1">IrrE N-terminal-like domain-containing protein</fullName>
    </recommendedName>
</protein>
<dbReference type="Pfam" id="PF06114">
    <property type="entry name" value="Peptidase_M78"/>
    <property type="match status" value="1"/>
</dbReference>
<dbReference type="AlphaFoldDB" id="A0A0L0QW65"/>
<dbReference type="RefSeq" id="WP_050349917.1">
    <property type="nucleotide sequence ID" value="NZ_CP073011.1"/>
</dbReference>
<dbReference type="PANTHER" id="PTHR43236">
    <property type="entry name" value="ANTITOXIN HIGA1"/>
    <property type="match status" value="1"/>
</dbReference>
<dbReference type="Gene3D" id="1.10.10.2910">
    <property type="match status" value="1"/>
</dbReference>
<keyword evidence="3" id="KW-1185">Reference proteome</keyword>
<dbReference type="Proteomes" id="UP000036780">
    <property type="component" value="Unassembled WGS sequence"/>
</dbReference>
<organism evidence="2 3">
    <name type="scientific">Virgibacillus pantothenticus</name>
    <dbReference type="NCBI Taxonomy" id="1473"/>
    <lineage>
        <taxon>Bacteria</taxon>
        <taxon>Bacillati</taxon>
        <taxon>Bacillota</taxon>
        <taxon>Bacilli</taxon>
        <taxon>Bacillales</taxon>
        <taxon>Bacillaceae</taxon>
        <taxon>Virgibacillus</taxon>
    </lineage>
</organism>
<dbReference type="PATRIC" id="fig|1473.5.peg.3353"/>
<comment type="caution">
    <text evidence="2">The sequence shown here is derived from an EMBL/GenBank/DDBJ whole genome shotgun (WGS) entry which is preliminary data.</text>
</comment>
<reference evidence="3" key="1">
    <citation type="submission" date="2015-07" db="EMBL/GenBank/DDBJ databases">
        <title>Fjat-10053 dsm26.</title>
        <authorList>
            <person name="Liu B."/>
            <person name="Wang J."/>
            <person name="Zhu Y."/>
            <person name="Liu G."/>
            <person name="Chen Q."/>
            <person name="Chen Z."/>
            <person name="Lan J."/>
            <person name="Che J."/>
            <person name="Ge C."/>
            <person name="Shi H."/>
            <person name="Pan Z."/>
            <person name="Liu X."/>
        </authorList>
    </citation>
    <scope>NUCLEOTIDE SEQUENCE [LARGE SCALE GENOMIC DNA]</scope>
    <source>
        <strain evidence="3">DSM 26</strain>
    </source>
</reference>
<dbReference type="PANTHER" id="PTHR43236:SF1">
    <property type="entry name" value="BLL7220 PROTEIN"/>
    <property type="match status" value="1"/>
</dbReference>
<gene>
    <name evidence="2" type="ORF">AFK71_02145</name>
</gene>
<name>A0A0L0QW65_VIRPA</name>
<accession>A0A0L0QW65</accession>
<evidence type="ECO:0000313" key="3">
    <source>
        <dbReference type="Proteomes" id="UP000036780"/>
    </source>
</evidence>